<proteinExistence type="inferred from homology"/>
<dbReference type="AlphaFoldDB" id="A0A5C8V371"/>
<dbReference type="GO" id="GO:0071555">
    <property type="term" value="P:cell wall organization"/>
    <property type="evidence" value="ECO:0007669"/>
    <property type="project" value="UniProtKB-KW"/>
</dbReference>
<dbReference type="Pfam" id="PF13480">
    <property type="entry name" value="Acetyltransf_6"/>
    <property type="match status" value="1"/>
</dbReference>
<keyword evidence="3" id="KW-0133">Cell shape</keyword>
<gene>
    <name evidence="8" type="ORF">FVB32_15600</name>
</gene>
<feature type="domain" description="BioF2-like acetyltransferase" evidence="7">
    <location>
        <begin position="162"/>
        <end position="304"/>
    </location>
</feature>
<dbReference type="PANTHER" id="PTHR36174">
    <property type="entry name" value="LIPID II:GLYCINE GLYCYLTRANSFERASE"/>
    <property type="match status" value="1"/>
</dbReference>
<dbReference type="SUPFAM" id="SSF55729">
    <property type="entry name" value="Acyl-CoA N-acyltransferases (Nat)"/>
    <property type="match status" value="1"/>
</dbReference>
<keyword evidence="2 8" id="KW-0808">Transferase</keyword>
<evidence type="ECO:0000256" key="2">
    <source>
        <dbReference type="ARBA" id="ARBA00022679"/>
    </source>
</evidence>
<dbReference type="PANTHER" id="PTHR36174:SF1">
    <property type="entry name" value="LIPID II:GLYCINE GLYCYLTRANSFERASE"/>
    <property type="match status" value="1"/>
</dbReference>
<dbReference type="InterPro" id="IPR003447">
    <property type="entry name" value="FEMABX"/>
</dbReference>
<dbReference type="InterPro" id="IPR050644">
    <property type="entry name" value="PG_Glycine_Bridge_Synth"/>
</dbReference>
<evidence type="ECO:0000259" key="7">
    <source>
        <dbReference type="Pfam" id="PF13480"/>
    </source>
</evidence>
<dbReference type="InterPro" id="IPR038740">
    <property type="entry name" value="BioF2-like_GNAT_dom"/>
</dbReference>
<dbReference type="Gene3D" id="3.40.630.30">
    <property type="match status" value="1"/>
</dbReference>
<evidence type="ECO:0000256" key="1">
    <source>
        <dbReference type="ARBA" id="ARBA00009943"/>
    </source>
</evidence>
<evidence type="ECO:0000256" key="3">
    <source>
        <dbReference type="ARBA" id="ARBA00022960"/>
    </source>
</evidence>
<protein>
    <submittedName>
        <fullName evidence="8">GNAT family N-acetyltransferase</fullName>
    </submittedName>
</protein>
<dbReference type="EMBL" id="VRUR01000002">
    <property type="protein sequence ID" value="TXN35984.1"/>
    <property type="molecule type" value="Genomic_DNA"/>
</dbReference>
<evidence type="ECO:0000256" key="6">
    <source>
        <dbReference type="ARBA" id="ARBA00023316"/>
    </source>
</evidence>
<evidence type="ECO:0000313" key="9">
    <source>
        <dbReference type="Proteomes" id="UP000321456"/>
    </source>
</evidence>
<evidence type="ECO:0000256" key="4">
    <source>
        <dbReference type="ARBA" id="ARBA00022984"/>
    </source>
</evidence>
<keyword evidence="9" id="KW-1185">Reference proteome</keyword>
<name>A0A5C8V371_9FLAO</name>
<dbReference type="Proteomes" id="UP000321456">
    <property type="component" value="Unassembled WGS sequence"/>
</dbReference>
<sequence length="362" mass="42815">MVSQTELKALDLRQKESLKSYTELLNSIDFLNPFLRLELIVHDAEENKIPYSFIYFEKGEPKILMPFFLRPVELLKDTKYFDVVSPYGYAGPVIAKGTDYLMIKDFWEKVDDWYLKNNIISEFMRFSLNGNYQGYNGNLVHTLYNVSGVIEDEQLQWMNFKSKVRNNYRRAVSNNLTFKLFHQNISKDEIKVFYSIYTSTMKRNLAKKNYFFEMKYFENFINQNPDKCLLALVYKDDIAISTELVLIYDRTLFSFLGGTRSDFFQTRPNDFLKINVMKWARQHNMKNYVLGGGRSDNDSLYQYKKSFFPKQEDVVYFTGRKIVHPEIYQALVLANNQSESANETLNLDSTGFFPKYRENKSQ</sequence>
<dbReference type="RefSeq" id="WP_147744755.1">
    <property type="nucleotide sequence ID" value="NZ_VRUR01000002.1"/>
</dbReference>
<evidence type="ECO:0000256" key="5">
    <source>
        <dbReference type="ARBA" id="ARBA00023315"/>
    </source>
</evidence>
<dbReference type="GO" id="GO:0016755">
    <property type="term" value="F:aminoacyltransferase activity"/>
    <property type="evidence" value="ECO:0007669"/>
    <property type="project" value="InterPro"/>
</dbReference>
<dbReference type="GO" id="GO:0008360">
    <property type="term" value="P:regulation of cell shape"/>
    <property type="evidence" value="ECO:0007669"/>
    <property type="project" value="UniProtKB-KW"/>
</dbReference>
<evidence type="ECO:0000313" key="8">
    <source>
        <dbReference type="EMBL" id="TXN35984.1"/>
    </source>
</evidence>
<comment type="caution">
    <text evidence="8">The sequence shown here is derived from an EMBL/GenBank/DDBJ whole genome shotgun (WGS) entry which is preliminary data.</text>
</comment>
<dbReference type="InterPro" id="IPR016181">
    <property type="entry name" value="Acyl_CoA_acyltransferase"/>
</dbReference>
<keyword evidence="4" id="KW-0573">Peptidoglycan synthesis</keyword>
<reference evidence="8 9" key="1">
    <citation type="submission" date="2019-08" db="EMBL/GenBank/DDBJ databases">
        <title>Professor.</title>
        <authorList>
            <person name="Park J.S."/>
        </authorList>
    </citation>
    <scope>NUCLEOTIDE SEQUENCE [LARGE SCALE GENOMIC DNA]</scope>
    <source>
        <strain evidence="8 9">176CP5-101</strain>
    </source>
</reference>
<dbReference type="GO" id="GO:0009252">
    <property type="term" value="P:peptidoglycan biosynthetic process"/>
    <property type="evidence" value="ECO:0007669"/>
    <property type="project" value="UniProtKB-KW"/>
</dbReference>
<dbReference type="PROSITE" id="PS51191">
    <property type="entry name" value="FEMABX"/>
    <property type="match status" value="1"/>
</dbReference>
<comment type="similarity">
    <text evidence="1">Belongs to the FemABX family.</text>
</comment>
<keyword evidence="5" id="KW-0012">Acyltransferase</keyword>
<accession>A0A5C8V371</accession>
<keyword evidence="6" id="KW-0961">Cell wall biogenesis/degradation</keyword>
<organism evidence="8 9">
    <name type="scientific">Flagellimonas hymeniacidonis</name>
    <dbReference type="NCBI Taxonomy" id="2603628"/>
    <lineage>
        <taxon>Bacteria</taxon>
        <taxon>Pseudomonadati</taxon>
        <taxon>Bacteroidota</taxon>
        <taxon>Flavobacteriia</taxon>
        <taxon>Flavobacteriales</taxon>
        <taxon>Flavobacteriaceae</taxon>
        <taxon>Flagellimonas</taxon>
    </lineage>
</organism>